<comment type="caution">
    <text evidence="2">The sequence shown here is derived from an EMBL/GenBank/DDBJ whole genome shotgun (WGS) entry which is preliminary data.</text>
</comment>
<evidence type="ECO:0000313" key="3">
    <source>
        <dbReference type="Proteomes" id="UP001281761"/>
    </source>
</evidence>
<dbReference type="Proteomes" id="UP001281761">
    <property type="component" value="Unassembled WGS sequence"/>
</dbReference>
<dbReference type="EMBL" id="JARBJD010000060">
    <property type="protein sequence ID" value="KAK2956028.1"/>
    <property type="molecule type" value="Genomic_DNA"/>
</dbReference>
<evidence type="ECO:0000313" key="2">
    <source>
        <dbReference type="EMBL" id="KAK2956028.1"/>
    </source>
</evidence>
<evidence type="ECO:0000256" key="1">
    <source>
        <dbReference type="SAM" id="MobiDB-lite"/>
    </source>
</evidence>
<reference evidence="2 3" key="1">
    <citation type="journal article" date="2022" name="bioRxiv">
        <title>Genomics of Preaxostyla Flagellates Illuminates Evolutionary Transitions and the Path Towards Mitochondrial Loss.</title>
        <authorList>
            <person name="Novak L.V.F."/>
            <person name="Treitli S.C."/>
            <person name="Pyrih J."/>
            <person name="Halakuc P."/>
            <person name="Pipaliya S.V."/>
            <person name="Vacek V."/>
            <person name="Brzon O."/>
            <person name="Soukal P."/>
            <person name="Eme L."/>
            <person name="Dacks J.B."/>
            <person name="Karnkowska A."/>
            <person name="Elias M."/>
            <person name="Hampl V."/>
        </authorList>
    </citation>
    <scope>NUCLEOTIDE SEQUENCE [LARGE SCALE GENOMIC DNA]</scope>
    <source>
        <strain evidence="2">NAU3</strain>
        <tissue evidence="2">Gut</tissue>
    </source>
</reference>
<gene>
    <name evidence="2" type="ORF">BLNAU_9004</name>
</gene>
<sequence>MTLDLEPLTEEHIVSNNPSPKIASPNPSVSFNPQPFLEALPPPPVQPQTPSFNPFTLVRPNPFISLPPLLPNTPSFVPPPHTLQKHSRTKRYQPNSSFRRESHAPRPNRTSRISFDLHGWILPTGQIVSVGLNRKQSRMTFFKASNCLYFQIGHFVQCAGDEAFLMPFTIPGKDQFTQMIVGGLSPNQTASESFSSIQSISFNMANVPYSPRTGTFYVLVTIVPSRSKAGKKGKSNQGILKCFRDVFGLREDSVNHRSPFSVIVSATKQGVQRMKEACRNLQREGSEEM</sequence>
<accession>A0ABQ9XX17</accession>
<feature type="compositionally biased region" description="Polar residues" evidence="1">
    <location>
        <begin position="14"/>
        <end position="26"/>
    </location>
</feature>
<name>A0ABQ9XX17_9EUKA</name>
<feature type="region of interest" description="Disordered" evidence="1">
    <location>
        <begin position="1"/>
        <end position="26"/>
    </location>
</feature>
<protein>
    <submittedName>
        <fullName evidence="2">Uncharacterized protein</fullName>
    </submittedName>
</protein>
<organism evidence="2 3">
    <name type="scientific">Blattamonas nauphoetae</name>
    <dbReference type="NCBI Taxonomy" id="2049346"/>
    <lineage>
        <taxon>Eukaryota</taxon>
        <taxon>Metamonada</taxon>
        <taxon>Preaxostyla</taxon>
        <taxon>Oxymonadida</taxon>
        <taxon>Blattamonas</taxon>
    </lineage>
</organism>
<proteinExistence type="predicted"/>
<feature type="region of interest" description="Disordered" evidence="1">
    <location>
        <begin position="75"/>
        <end position="109"/>
    </location>
</feature>
<keyword evidence="3" id="KW-1185">Reference proteome</keyword>